<dbReference type="GO" id="GO:0005975">
    <property type="term" value="P:carbohydrate metabolic process"/>
    <property type="evidence" value="ECO:0007669"/>
    <property type="project" value="InterPro"/>
</dbReference>
<dbReference type="EMBL" id="CP108313">
    <property type="protein sequence ID" value="WTW73780.1"/>
    <property type="molecule type" value="Genomic_DNA"/>
</dbReference>
<gene>
    <name evidence="1" type="ORF">OG398_06520</name>
</gene>
<accession>A0AAU2W2F1</accession>
<dbReference type="Gene3D" id="1.10.400.20">
    <property type="entry name" value="putative tagatose 6-phosphate kinase domain like"/>
    <property type="match status" value="1"/>
</dbReference>
<evidence type="ECO:0000313" key="1">
    <source>
        <dbReference type="EMBL" id="WTW73780.1"/>
    </source>
</evidence>
<protein>
    <submittedName>
        <fullName evidence="1">Class II D-tagatose-bisphosphate aldolase, non-catalytic subunit</fullName>
    </submittedName>
</protein>
<proteinExistence type="predicted"/>
<name>A0AAU2W2F1_9ACTN</name>
<dbReference type="AlphaFoldDB" id="A0AAU2W2F1"/>
<dbReference type="InterPro" id="IPR012062">
    <property type="entry name" value="GatZ/KbaZ-like"/>
</dbReference>
<organism evidence="1">
    <name type="scientific">Streptomyces sp. NBC_00008</name>
    <dbReference type="NCBI Taxonomy" id="2903610"/>
    <lineage>
        <taxon>Bacteria</taxon>
        <taxon>Bacillati</taxon>
        <taxon>Actinomycetota</taxon>
        <taxon>Actinomycetes</taxon>
        <taxon>Kitasatosporales</taxon>
        <taxon>Streptomycetaceae</taxon>
        <taxon>Streptomyces</taxon>
    </lineage>
</organism>
<reference evidence="1" key="1">
    <citation type="submission" date="2022-10" db="EMBL/GenBank/DDBJ databases">
        <title>The complete genomes of actinobacterial strains from the NBC collection.</title>
        <authorList>
            <person name="Joergensen T.S."/>
            <person name="Alvarez Arevalo M."/>
            <person name="Sterndorff E.B."/>
            <person name="Faurdal D."/>
            <person name="Vuksanovic O."/>
            <person name="Mourched A.-S."/>
            <person name="Charusanti P."/>
            <person name="Shaw S."/>
            <person name="Blin K."/>
            <person name="Weber T."/>
        </authorList>
    </citation>
    <scope>NUCLEOTIDE SEQUENCE</scope>
    <source>
        <strain evidence="1">NBC_00008</strain>
    </source>
</reference>
<dbReference type="Pfam" id="PF08013">
    <property type="entry name" value="GatZ_KbaZ-like"/>
    <property type="match status" value="1"/>
</dbReference>
<sequence>MEAAPLPLALLSAHLPSQYARVGAGHLAPRPHDILVRVRDVLRDYDLACAPRSKEYA</sequence>